<feature type="compositionally biased region" description="Polar residues" evidence="6">
    <location>
        <begin position="134"/>
        <end position="173"/>
    </location>
</feature>
<feature type="compositionally biased region" description="Polar residues" evidence="6">
    <location>
        <begin position="596"/>
        <end position="617"/>
    </location>
</feature>
<feature type="compositionally biased region" description="Basic and acidic residues" evidence="6">
    <location>
        <begin position="1028"/>
        <end position="1040"/>
    </location>
</feature>
<feature type="region of interest" description="Disordered" evidence="6">
    <location>
        <begin position="727"/>
        <end position="766"/>
    </location>
</feature>
<dbReference type="InterPro" id="IPR003604">
    <property type="entry name" value="Matrin/U1-like-C_Znf_C2H2"/>
</dbReference>
<gene>
    <name evidence="8" type="primary">LOC115040780</name>
</gene>
<feature type="compositionally biased region" description="Polar residues" evidence="6">
    <location>
        <begin position="101"/>
        <end position="121"/>
    </location>
</feature>
<dbReference type="PROSITE" id="PS50171">
    <property type="entry name" value="ZF_MATRIN"/>
    <property type="match status" value="1"/>
</dbReference>
<accession>A0A665THG1</accession>
<feature type="region of interest" description="Disordered" evidence="6">
    <location>
        <begin position="967"/>
        <end position="1000"/>
    </location>
</feature>
<feature type="compositionally biased region" description="Polar residues" evidence="6">
    <location>
        <begin position="77"/>
        <end position="94"/>
    </location>
</feature>
<keyword evidence="9" id="KW-1185">Reference proteome</keyword>
<feature type="compositionally biased region" description="Basic and acidic residues" evidence="6">
    <location>
        <begin position="1109"/>
        <end position="1173"/>
    </location>
</feature>
<feature type="region of interest" description="Disordered" evidence="6">
    <location>
        <begin position="542"/>
        <end position="637"/>
    </location>
</feature>
<feature type="compositionally biased region" description="Polar residues" evidence="6">
    <location>
        <begin position="1"/>
        <end position="14"/>
    </location>
</feature>
<dbReference type="OMA" id="FQMFPCI"/>
<evidence type="ECO:0000313" key="8">
    <source>
        <dbReference type="Ensembl" id="ENSENLP00000005452.1"/>
    </source>
</evidence>
<dbReference type="SMART" id="SM00360">
    <property type="entry name" value="RRM"/>
    <property type="match status" value="3"/>
</dbReference>
<feature type="compositionally biased region" description="Polar residues" evidence="6">
    <location>
        <begin position="1357"/>
        <end position="1366"/>
    </location>
</feature>
<keyword evidence="3" id="KW-0863">Zinc-finger</keyword>
<dbReference type="Proteomes" id="UP000472264">
    <property type="component" value="Chromosome 1"/>
</dbReference>
<feature type="compositionally biased region" description="Basic and acidic residues" evidence="6">
    <location>
        <begin position="569"/>
        <end position="580"/>
    </location>
</feature>
<sequence>MYHHQQQQGPQPFSNGPRPHHQPHPNQHQNCTPSDLLSRVIGFQFPRPTQLPDELESALAIRSVRDMDHRLIDHKNPLNQHQNQASGTSISQHETYGAKQVTLTSDSQPGHQQGIDWSSYQPPAKLFASPPPSTSHQSQRHQGPQQPENSHTGPSIPSWTAPISDSISPQVQYPHSGGSGGGVDVPGLYTPESAGSILASFGLSNEDLEVLSHYPDDQLTPDTLPFILRDIQINKSGNQKTGTSSTNSFSCSIHDMPLQPSHSSTLAHFCSAEVPSLLTITQTAGKVIDYGHASRAKDEDSAREFFKREPLSNERTVTIYPSTSKMEKAERHQVHMEHTEASKHGDCDYRRTNSDHGKSSQSPGRELTPSKSRNLDQDYRHKGLKPRSSSETRSNDCSKRFVSSSYGTKTLRSSKKLPTPTMISDFSAVSPKVYPHTCSLCHTQCDQEKDWVDHINTVNHTAACRDLRNKYPHWKPLPSWRGHGSQALWDPKDHSPSHSISRSLSGSPTPGSPHSKHGVGVYTHRSNRKLYSLRHHLRYPHHTERGHRSAHHHGSSRSPSKSHRIYASSREHRPDRREGEPSGGTSRSGGKRLHNDTNCHPTSKHGLSQFSTKTGVKNGTKMPKTSAKAPLSKKKKKMVTQACQDSSVADRLVYLSGIPSNASEQEVANLVGSFGRINNVILMPCSEEESKTGDGQKASICMVKAEDAQALANTTSLSIRDKQITASIAKKPKGGQPADTSNSKPASRKEKTTAAKDSGGKATQKMSNEKGMLLITGLPENSWSEGDIIRLMQPFGTPTDIILATQIGKVLVSVPDIDIAEEIVKVHTFIPAKINDSELKIIQVKQRIGISTPVALYNLLMGSVDPLESMVPVSWNTLLVIGNVPNTPSGSSEVQKLVRRFGTVIKTLVLNNMVICEMATAAMALSVYKRFQTFPCIIHNNPLFFSRKPDPKADKLTKVITAYLSSSEDTPKNGMSSQTVAAAEEGEVTPKKRSAPDGMENAIGTEKKMKHTVEMTTVEDTGVNGSKTGKDKARSGEKTKQSSTDAASTFMPELPKVTQQMVNALLEECRTRTTSHINSSNTASSSCGVKWGSQGESLISYKAAEDMKELTKSHTEEMKKQEREVRKEKEAKARGRKDRERRTWDKEERARRENEKWEEQRREWDRKERKRANGDGLSGSKSSCRSEGYKQSWRCGQSNNNKAVEEGLELPFNMTDFVTVDEVGDVTNLPCSPSPGVVMETTEGKKDAVTSDPQVTCRATPMEVAMATTTSDAAVTREKLEVLECETVSAVLILNAAAACVPTSQTDSPPSQTHKPSYRQEAAEKPPEYIDESTSEIEQLSLPAWVGSPPEDAPVESLSNSPATGQLTAEGLRDKTKESNLNQNQVKVWTKPSKTEEEEEMQDREIKQPEVSVADKDYKFMSLPGKQERLSEPKTELSAKKLQNKTPMSTDYGLLPFDPSKPIGMEFLVPKTGFFCKVCNRFFSGTKEVEINHCKTVKHYKNLQKYLQTTTAVNDTAKPY</sequence>
<evidence type="ECO:0000256" key="4">
    <source>
        <dbReference type="ARBA" id="ARBA00022833"/>
    </source>
</evidence>
<feature type="compositionally biased region" description="Polar residues" evidence="6">
    <location>
        <begin position="967"/>
        <end position="980"/>
    </location>
</feature>
<feature type="region of interest" description="Disordered" evidence="6">
    <location>
        <begin position="485"/>
        <end position="520"/>
    </location>
</feature>
<feature type="region of interest" description="Disordered" evidence="6">
    <location>
        <begin position="316"/>
        <end position="400"/>
    </location>
</feature>
<reference evidence="8" key="2">
    <citation type="submission" date="2025-08" db="UniProtKB">
        <authorList>
            <consortium name="Ensembl"/>
        </authorList>
    </citation>
    <scope>IDENTIFICATION</scope>
</reference>
<evidence type="ECO:0000256" key="1">
    <source>
        <dbReference type="ARBA" id="ARBA00004123"/>
    </source>
</evidence>
<dbReference type="InterPro" id="IPR012677">
    <property type="entry name" value="Nucleotide-bd_a/b_plait_sf"/>
</dbReference>
<dbReference type="InParanoid" id="A0A665THG1"/>
<dbReference type="PANTHER" id="PTHR15592">
    <property type="entry name" value="MATRIN 3/NUCLEAR PROTEIN 220-RELATED"/>
    <property type="match status" value="1"/>
</dbReference>
<feature type="compositionally biased region" description="Basic and acidic residues" evidence="6">
    <location>
        <begin position="325"/>
        <end position="358"/>
    </location>
</feature>
<dbReference type="CDD" id="cd22249">
    <property type="entry name" value="UDM1_RNF168_RNF169-like"/>
    <property type="match status" value="1"/>
</dbReference>
<name>A0A665THG1_ECHNA</name>
<dbReference type="InterPro" id="IPR000504">
    <property type="entry name" value="RRM_dom"/>
</dbReference>
<reference evidence="8" key="3">
    <citation type="submission" date="2025-09" db="UniProtKB">
        <authorList>
            <consortium name="Ensembl"/>
        </authorList>
    </citation>
    <scope>IDENTIFICATION</scope>
</reference>
<dbReference type="Ensembl" id="ENSENLT00000005721.1">
    <property type="protein sequence ID" value="ENSENLP00000005452.1"/>
    <property type="gene ID" value="ENSENLG00000002670.1"/>
</dbReference>
<dbReference type="InterPro" id="IPR000690">
    <property type="entry name" value="Matrin/U1-C_Znf_C2H2"/>
</dbReference>
<protein>
    <recommendedName>
        <fullName evidence="7">Matrin-type domain-containing protein</fullName>
    </recommendedName>
</protein>
<organism evidence="8 9">
    <name type="scientific">Echeneis naucrates</name>
    <name type="common">Live sharksucker</name>
    <dbReference type="NCBI Taxonomy" id="173247"/>
    <lineage>
        <taxon>Eukaryota</taxon>
        <taxon>Metazoa</taxon>
        <taxon>Chordata</taxon>
        <taxon>Craniata</taxon>
        <taxon>Vertebrata</taxon>
        <taxon>Euteleostomi</taxon>
        <taxon>Actinopterygii</taxon>
        <taxon>Neopterygii</taxon>
        <taxon>Teleostei</taxon>
        <taxon>Neoteleostei</taxon>
        <taxon>Acanthomorphata</taxon>
        <taxon>Carangaria</taxon>
        <taxon>Carangiformes</taxon>
        <taxon>Echeneidae</taxon>
        <taxon>Echeneis</taxon>
    </lineage>
</organism>
<feature type="region of interest" description="Disordered" evidence="6">
    <location>
        <begin position="1302"/>
        <end position="1366"/>
    </location>
</feature>
<keyword evidence="2" id="KW-0479">Metal-binding</keyword>
<feature type="compositionally biased region" description="Basic and acidic residues" evidence="6">
    <location>
        <begin position="388"/>
        <end position="399"/>
    </location>
</feature>
<feature type="region of interest" description="Disordered" evidence="6">
    <location>
        <begin position="1109"/>
        <end position="1195"/>
    </location>
</feature>
<dbReference type="Gene3D" id="3.30.70.330">
    <property type="match status" value="3"/>
</dbReference>
<feature type="domain" description="Matrin-type" evidence="7">
    <location>
        <begin position="1474"/>
        <end position="1505"/>
    </location>
</feature>
<dbReference type="SMART" id="SM00451">
    <property type="entry name" value="ZnF_U1"/>
    <property type="match status" value="2"/>
</dbReference>
<evidence type="ECO:0000256" key="5">
    <source>
        <dbReference type="ARBA" id="ARBA00023242"/>
    </source>
</evidence>
<reference evidence="8" key="1">
    <citation type="submission" date="2021-04" db="EMBL/GenBank/DDBJ databases">
        <authorList>
            <consortium name="Wellcome Sanger Institute Data Sharing"/>
        </authorList>
    </citation>
    <scope>NUCLEOTIDE SEQUENCE [LARGE SCALE GENOMIC DNA]</scope>
</reference>
<comment type="subcellular location">
    <subcellularLocation>
        <location evidence="1">Nucleus</location>
    </subcellularLocation>
</comment>
<evidence type="ECO:0000259" key="7">
    <source>
        <dbReference type="PROSITE" id="PS50171"/>
    </source>
</evidence>
<evidence type="ECO:0000256" key="2">
    <source>
        <dbReference type="ARBA" id="ARBA00022723"/>
    </source>
</evidence>
<feature type="compositionally biased region" description="Low complexity" evidence="6">
    <location>
        <begin position="497"/>
        <end position="507"/>
    </location>
</feature>
<dbReference type="GO" id="GO:0005634">
    <property type="term" value="C:nucleus"/>
    <property type="evidence" value="ECO:0007669"/>
    <property type="project" value="UniProtKB-SubCell"/>
</dbReference>
<dbReference type="GO" id="GO:0003723">
    <property type="term" value="F:RNA binding"/>
    <property type="evidence" value="ECO:0007669"/>
    <property type="project" value="InterPro"/>
</dbReference>
<evidence type="ECO:0000256" key="3">
    <source>
        <dbReference type="ARBA" id="ARBA00022771"/>
    </source>
</evidence>
<feature type="region of interest" description="Disordered" evidence="6">
    <location>
        <begin position="1020"/>
        <end position="1053"/>
    </location>
</feature>
<feature type="compositionally biased region" description="Polar residues" evidence="6">
    <location>
        <begin position="1302"/>
        <end position="1315"/>
    </location>
</feature>
<evidence type="ECO:0000256" key="6">
    <source>
        <dbReference type="SAM" id="MobiDB-lite"/>
    </source>
</evidence>
<evidence type="ECO:0000313" key="9">
    <source>
        <dbReference type="Proteomes" id="UP000472264"/>
    </source>
</evidence>
<dbReference type="InterPro" id="IPR035979">
    <property type="entry name" value="RBD_domain_sf"/>
</dbReference>
<feature type="region of interest" description="Disordered" evidence="6">
    <location>
        <begin position="75"/>
        <end position="187"/>
    </location>
</feature>
<feature type="compositionally biased region" description="Basic residues" evidence="6">
    <location>
        <begin position="548"/>
        <end position="564"/>
    </location>
</feature>
<proteinExistence type="predicted"/>
<feature type="region of interest" description="Disordered" evidence="6">
    <location>
        <begin position="1"/>
        <end position="33"/>
    </location>
</feature>
<keyword evidence="4" id="KW-0862">Zinc</keyword>
<keyword evidence="5" id="KW-0539">Nucleus</keyword>
<dbReference type="SUPFAM" id="SSF54928">
    <property type="entry name" value="RNA-binding domain, RBD"/>
    <property type="match status" value="1"/>
</dbReference>
<dbReference type="GO" id="GO:0008270">
    <property type="term" value="F:zinc ion binding"/>
    <property type="evidence" value="ECO:0007669"/>
    <property type="project" value="UniProtKB-KW"/>
</dbReference>